<dbReference type="Proteomes" id="UP000566711">
    <property type="component" value="Unassembled WGS sequence"/>
</dbReference>
<dbReference type="CDD" id="cd07719">
    <property type="entry name" value="arylsulfatase_AtsA-like_MBL-fold"/>
    <property type="match status" value="1"/>
</dbReference>
<name>A0A7W2EE48_9BURK</name>
<proteinExistence type="predicted"/>
<dbReference type="SUPFAM" id="SSF56281">
    <property type="entry name" value="Metallo-hydrolase/oxidoreductase"/>
    <property type="match status" value="1"/>
</dbReference>
<keyword evidence="2" id="KW-0732">Signal</keyword>
<dbReference type="InterPro" id="IPR001279">
    <property type="entry name" value="Metallo-B-lactamas"/>
</dbReference>
<dbReference type="InterPro" id="IPR044094">
    <property type="entry name" value="AtsA-like_MBL-fold"/>
</dbReference>
<protein>
    <submittedName>
        <fullName evidence="4">MBL fold metallo-hydrolase</fullName>
    </submittedName>
</protein>
<feature type="domain" description="Metallo-beta-lactamase" evidence="3">
    <location>
        <begin position="62"/>
        <end position="274"/>
    </location>
</feature>
<evidence type="ECO:0000313" key="4">
    <source>
        <dbReference type="EMBL" id="MBA5604260.1"/>
    </source>
</evidence>
<dbReference type="Gene3D" id="3.60.15.10">
    <property type="entry name" value="Ribonuclease Z/Hydroxyacylglutathione hydrolase-like"/>
    <property type="match status" value="1"/>
</dbReference>
<comment type="caution">
    <text evidence="4">The sequence shown here is derived from an EMBL/GenBank/DDBJ whole genome shotgun (WGS) entry which is preliminary data.</text>
</comment>
<dbReference type="RefSeq" id="WP_182213659.1">
    <property type="nucleotide sequence ID" value="NZ_JACEZS010000001.1"/>
</dbReference>
<dbReference type="Pfam" id="PF12706">
    <property type="entry name" value="Lactamase_B_2"/>
    <property type="match status" value="1"/>
</dbReference>
<sequence>MRVVLQGARAPLLWSLLAMLAAPASASAQAPGAAPAAMATAAGTRLILLGTGAGPIPRKDRSQPANLLVVGGRPYLIDAGNGVSRQLVRAGYVPSDVRTVFITHHHIDHNADMGALMSFAWVEDNKRRDASAPPMRFYGPAPTAALVQVAQQFLSVSERIFRAGVPMAPVAGRFEGYDVQAPGVVFRDDRIVVSAIENTHYAGTAPGVDKSYSYRFDTPGRAIVFCGDTGPSEALTALAKDADVLVCEVNDLDASMKEVASGMQLPPQALMAMRHHMEAQHITPEQIGQMAQKANVKSVVLTHFSPGLDGEQDHGQYTDGVRKYFHGPVIAGHDLLEY</sequence>
<dbReference type="SMART" id="SM00849">
    <property type="entry name" value="Lactamase_B"/>
    <property type="match status" value="1"/>
</dbReference>
<organism evidence="4 5">
    <name type="scientific">Rugamonas fusca</name>
    <dbReference type="NCBI Taxonomy" id="2758568"/>
    <lineage>
        <taxon>Bacteria</taxon>
        <taxon>Pseudomonadati</taxon>
        <taxon>Pseudomonadota</taxon>
        <taxon>Betaproteobacteria</taxon>
        <taxon>Burkholderiales</taxon>
        <taxon>Oxalobacteraceae</taxon>
        <taxon>Telluria group</taxon>
        <taxon>Rugamonas</taxon>
    </lineage>
</organism>
<evidence type="ECO:0000259" key="3">
    <source>
        <dbReference type="SMART" id="SM00849"/>
    </source>
</evidence>
<evidence type="ECO:0000256" key="2">
    <source>
        <dbReference type="SAM" id="SignalP"/>
    </source>
</evidence>
<feature type="signal peptide" evidence="2">
    <location>
        <begin position="1"/>
        <end position="30"/>
    </location>
</feature>
<keyword evidence="1 4" id="KW-0378">Hydrolase</keyword>
<dbReference type="PANTHER" id="PTHR46018:SF2">
    <property type="entry name" value="ZINC PHOSPHODIESTERASE ELAC PROTEIN 1"/>
    <property type="match status" value="1"/>
</dbReference>
<dbReference type="PANTHER" id="PTHR46018">
    <property type="entry name" value="ZINC PHOSPHODIESTERASE ELAC PROTEIN 1"/>
    <property type="match status" value="1"/>
</dbReference>
<evidence type="ECO:0000313" key="5">
    <source>
        <dbReference type="Proteomes" id="UP000566711"/>
    </source>
</evidence>
<dbReference type="GO" id="GO:0042781">
    <property type="term" value="F:3'-tRNA processing endoribonuclease activity"/>
    <property type="evidence" value="ECO:0007669"/>
    <property type="project" value="TreeGrafter"/>
</dbReference>
<feature type="chain" id="PRO_5030864088" evidence="2">
    <location>
        <begin position="31"/>
        <end position="338"/>
    </location>
</feature>
<dbReference type="EMBL" id="JACEZS010000001">
    <property type="protein sequence ID" value="MBA5604260.1"/>
    <property type="molecule type" value="Genomic_DNA"/>
</dbReference>
<gene>
    <name evidence="4" type="ORF">H3H36_02650</name>
</gene>
<reference evidence="4 5" key="1">
    <citation type="submission" date="2020-07" db="EMBL/GenBank/DDBJ databases">
        <title>Novel species isolated from subtropical streams in China.</title>
        <authorList>
            <person name="Lu H."/>
        </authorList>
    </citation>
    <scope>NUCLEOTIDE SEQUENCE [LARGE SCALE GENOMIC DNA]</scope>
    <source>
        <strain evidence="4 5">FT3S</strain>
    </source>
</reference>
<accession>A0A7W2EE48</accession>
<dbReference type="AlphaFoldDB" id="A0A7W2EE48"/>
<evidence type="ECO:0000256" key="1">
    <source>
        <dbReference type="ARBA" id="ARBA00022801"/>
    </source>
</evidence>
<dbReference type="InterPro" id="IPR036866">
    <property type="entry name" value="RibonucZ/Hydroxyglut_hydro"/>
</dbReference>
<keyword evidence="5" id="KW-1185">Reference proteome</keyword>